<proteinExistence type="predicted"/>
<dbReference type="STRING" id="1620.IV67_GL000517"/>
<dbReference type="PANTHER" id="PTHR42692">
    <property type="entry name" value="NUCLEOTIDE PYROPHOSPHOHYDROLASE"/>
    <property type="match status" value="1"/>
</dbReference>
<reference evidence="2 3" key="1">
    <citation type="journal article" date="2015" name="Genome Announc.">
        <title>Expanding the biotechnology potential of lactobacilli through comparative genomics of 213 strains and associated genera.</title>
        <authorList>
            <person name="Sun Z."/>
            <person name="Harris H.M."/>
            <person name="McCann A."/>
            <person name="Guo C."/>
            <person name="Argimon S."/>
            <person name="Zhang W."/>
            <person name="Yang X."/>
            <person name="Jeffery I.B."/>
            <person name="Cooney J.C."/>
            <person name="Kagawa T.F."/>
            <person name="Liu W."/>
            <person name="Song Y."/>
            <person name="Salvetti E."/>
            <person name="Wrobel A."/>
            <person name="Rasinkangas P."/>
            <person name="Parkhill J."/>
            <person name="Rea M.C."/>
            <person name="O'Sullivan O."/>
            <person name="Ritari J."/>
            <person name="Douillard F.P."/>
            <person name="Paul Ross R."/>
            <person name="Yang R."/>
            <person name="Briner A.E."/>
            <person name="Felis G.E."/>
            <person name="de Vos W.M."/>
            <person name="Barrangou R."/>
            <person name="Klaenhammer T.R."/>
            <person name="Caufield P.W."/>
            <person name="Cui Y."/>
            <person name="Zhang H."/>
            <person name="O'Toole P.W."/>
        </authorList>
    </citation>
    <scope>NUCLEOTIDE SEQUENCE [LARGE SCALE GENOMIC DNA]</scope>
    <source>
        <strain evidence="2 3">DSM 20014</strain>
    </source>
</reference>
<dbReference type="RefSeq" id="WP_057787891.1">
    <property type="nucleotide sequence ID" value="NZ_CBDALJ010000020.1"/>
</dbReference>
<accession>A0A0R2JQ40</accession>
<gene>
    <name evidence="2" type="ORF">IV67_GL000517</name>
</gene>
<sequence length="106" mass="12596">MNIEQHKAWVIEFYRNRGWLQLSSDRRLNFLTEEVGELSQAIRQFEYGRDHPGDKVVSKQTEKDHIVEELADVMDEVLIFCDKYDISVQDLLDYSEAKLAKRFKTE</sequence>
<dbReference type="AlphaFoldDB" id="A0A0R2JQ40"/>
<keyword evidence="3" id="KW-1185">Reference proteome</keyword>
<evidence type="ECO:0000313" key="3">
    <source>
        <dbReference type="Proteomes" id="UP000051673"/>
    </source>
</evidence>
<dbReference type="Gene3D" id="1.10.287.1080">
    <property type="entry name" value="MazG-like"/>
    <property type="match status" value="1"/>
</dbReference>
<evidence type="ECO:0000259" key="1">
    <source>
        <dbReference type="Pfam" id="PF03819"/>
    </source>
</evidence>
<dbReference type="InterPro" id="IPR011411">
    <property type="entry name" value="MazG-related_YvdC"/>
</dbReference>
<evidence type="ECO:0000313" key="2">
    <source>
        <dbReference type="EMBL" id="KRN77004.1"/>
    </source>
</evidence>
<feature type="domain" description="NTP pyrophosphohydrolase MazG-like" evidence="1">
    <location>
        <begin position="28"/>
        <end position="103"/>
    </location>
</feature>
<dbReference type="PIRSF" id="PIRSF036521">
    <property type="entry name" value="UCP036521_pph"/>
    <property type="match status" value="1"/>
</dbReference>
<dbReference type="OrthoDB" id="2418132at2"/>
<dbReference type="InterPro" id="IPR004518">
    <property type="entry name" value="MazG-like_dom"/>
</dbReference>
<dbReference type="Proteomes" id="UP000051673">
    <property type="component" value="Unassembled WGS sequence"/>
</dbReference>
<dbReference type="PANTHER" id="PTHR42692:SF2">
    <property type="entry name" value="IG HYPOTHETICAL 16995"/>
    <property type="match status" value="1"/>
</dbReference>
<name>A0A0R2JQ40_9LACO</name>
<comment type="caution">
    <text evidence="2">The sequence shown here is derived from an EMBL/GenBank/DDBJ whole genome shotgun (WGS) entry which is preliminary data.</text>
</comment>
<dbReference type="CDD" id="cd11523">
    <property type="entry name" value="NTP-PPase"/>
    <property type="match status" value="1"/>
</dbReference>
<dbReference type="InterPro" id="IPR047046">
    <property type="entry name" value="YpjD/YvdC"/>
</dbReference>
<protein>
    <submittedName>
        <fullName evidence="2">Pyrophosphatase</fullName>
    </submittedName>
</protein>
<organism evidence="2 3">
    <name type="scientific">Weissella minor</name>
    <dbReference type="NCBI Taxonomy" id="1620"/>
    <lineage>
        <taxon>Bacteria</taxon>
        <taxon>Bacillati</taxon>
        <taxon>Bacillota</taxon>
        <taxon>Bacilli</taxon>
        <taxon>Lactobacillales</taxon>
        <taxon>Lactobacillaceae</taxon>
        <taxon>Weissella</taxon>
    </lineage>
</organism>
<dbReference type="Pfam" id="PF03819">
    <property type="entry name" value="MazG"/>
    <property type="match status" value="1"/>
</dbReference>
<dbReference type="PATRIC" id="fig|1620.3.peg.524"/>
<dbReference type="EMBL" id="JQCD01000024">
    <property type="protein sequence ID" value="KRN77004.1"/>
    <property type="molecule type" value="Genomic_DNA"/>
</dbReference>
<dbReference type="SUPFAM" id="SSF101386">
    <property type="entry name" value="all-alpha NTP pyrophosphatases"/>
    <property type="match status" value="1"/>
</dbReference>